<dbReference type="Gene3D" id="3.30.460.10">
    <property type="entry name" value="Beta Polymerase, domain 2"/>
    <property type="match status" value="1"/>
</dbReference>
<dbReference type="AlphaFoldDB" id="A0A6V7WUH1"/>
<dbReference type="GO" id="GO:0071011">
    <property type="term" value="C:precatalytic spliceosome"/>
    <property type="evidence" value="ECO:0007669"/>
    <property type="project" value="TreeGrafter"/>
</dbReference>
<feature type="region of interest" description="Disordered" evidence="4">
    <location>
        <begin position="603"/>
        <end position="639"/>
    </location>
</feature>
<dbReference type="InterPro" id="IPR049402">
    <property type="entry name" value="DZF_dom_C"/>
</dbReference>
<dbReference type="InterPro" id="IPR013087">
    <property type="entry name" value="Znf_C2H2_type"/>
</dbReference>
<proteinExistence type="predicted"/>
<dbReference type="InterPro" id="IPR003604">
    <property type="entry name" value="Matrin/U1-like-C_Znf_C2H2"/>
</dbReference>
<dbReference type="GO" id="GO:0003725">
    <property type="term" value="F:double-stranded RNA binding"/>
    <property type="evidence" value="ECO:0007669"/>
    <property type="project" value="TreeGrafter"/>
</dbReference>
<dbReference type="SUPFAM" id="SSF57667">
    <property type="entry name" value="beta-beta-alpha zinc fingers"/>
    <property type="match status" value="2"/>
</dbReference>
<dbReference type="Gene3D" id="1.10.1410.40">
    <property type="match status" value="1"/>
</dbReference>
<dbReference type="OrthoDB" id="8898434at2759"/>
<dbReference type="Pfam" id="PF12171">
    <property type="entry name" value="zf-C2H2_jaz"/>
    <property type="match status" value="1"/>
</dbReference>
<evidence type="ECO:0000256" key="1">
    <source>
        <dbReference type="ARBA" id="ARBA00022723"/>
    </source>
</evidence>
<keyword evidence="1" id="KW-0479">Metal-binding</keyword>
<sequence length="655" mass="72517">MNPTYQGGNYLHYQPPPPPPQPPLPATNSTSNTIATTNNQSTYYNVVTSPTTSYQYCNNTLPSISDTGSTQGISQEPTLADYNAYQGYDGYYDYYEGYGEEEYYEDDGKQKHYHCEICNVMCSGYDNYFAHLSGKIHKRKQAVLIEAAQNKFTTNNRNAFRCVICNVDCSSEEIYQTHVNGQKHQKVIKGLIRENKPIPVVEGIQSVPPKNVGPKKRKDISEVFVDTVNPFGSENDEHMVEKLDQISLNKVQKNSIEQLVLLIEDTLFNVSRIIEEQHVANSVSGTNINSSNRLLRGIMRTGLLANDLLLKNDRRAHLIVLCSSIPTTDMLSQVTELFTHYVKKGEQTLTHKGKISVEENVREAGFSVSQAGIPMYICVSFTCSTIRQWSPGDLNYYSYNIPQNALPQDACLQALAEMRRTKFYQVKCAQYEWMTGVVKIVREFSNRIPAWSPLSDWVIILIVEKVFSSNTSEQQPGPSGALKALFSAISEEIILSPGSKLLDPCEKLPTDVLASITPLERQQLFASARYSLRQINGNKMAKLLALEGPGVPSEVIFPAKKRAKKMGMNNDQPPDLSANDRGMPAERGRGGMGMSTPGIGRGIPPGNGRGLPPGNARGLPPERGRGMSVSGRGRVASGGNAEAIGTRSMRVYDNF</sequence>
<evidence type="ECO:0000259" key="5">
    <source>
        <dbReference type="PROSITE" id="PS51703"/>
    </source>
</evidence>
<comment type="caution">
    <text evidence="6">The sequence shown here is derived from an EMBL/GenBank/DDBJ whole genome shotgun (WGS) entry which is preliminary data.</text>
</comment>
<dbReference type="PANTHER" id="PTHR45762:SF3">
    <property type="entry name" value="ZINC-FINGER PROTEIN AT 72D, ISOFORM B"/>
    <property type="match status" value="1"/>
</dbReference>
<evidence type="ECO:0000256" key="3">
    <source>
        <dbReference type="ARBA" id="ARBA00022833"/>
    </source>
</evidence>
<evidence type="ECO:0000313" key="7">
    <source>
        <dbReference type="Proteomes" id="UP000580250"/>
    </source>
</evidence>
<dbReference type="SMART" id="SM00451">
    <property type="entry name" value="ZnF_U1"/>
    <property type="match status" value="2"/>
</dbReference>
<evidence type="ECO:0000313" key="6">
    <source>
        <dbReference type="EMBL" id="CAD2190416.1"/>
    </source>
</evidence>
<dbReference type="Pfam" id="PF20965">
    <property type="entry name" value="DZF_C"/>
    <property type="match status" value="1"/>
</dbReference>
<feature type="region of interest" description="Disordered" evidence="4">
    <location>
        <begin position="1"/>
        <end position="35"/>
    </location>
</feature>
<gene>
    <name evidence="6" type="ORF">MENT_LOCUS43204</name>
</gene>
<dbReference type="InterPro" id="IPR036236">
    <property type="entry name" value="Znf_C2H2_sf"/>
</dbReference>
<feature type="compositionally biased region" description="Pro residues" evidence="4">
    <location>
        <begin position="14"/>
        <end position="25"/>
    </location>
</feature>
<feature type="compositionally biased region" description="Low complexity" evidence="4">
    <location>
        <begin position="626"/>
        <end position="639"/>
    </location>
</feature>
<dbReference type="SMART" id="SM00355">
    <property type="entry name" value="ZnF_C2H2"/>
    <property type="match status" value="2"/>
</dbReference>
<dbReference type="Proteomes" id="UP000580250">
    <property type="component" value="Unassembled WGS sequence"/>
</dbReference>
<dbReference type="EMBL" id="CAJEWN010000805">
    <property type="protein sequence ID" value="CAD2190416.1"/>
    <property type="molecule type" value="Genomic_DNA"/>
</dbReference>
<dbReference type="SMART" id="SM00572">
    <property type="entry name" value="DZF"/>
    <property type="match status" value="1"/>
</dbReference>
<dbReference type="InterPro" id="IPR006561">
    <property type="entry name" value="DZF_dom"/>
</dbReference>
<dbReference type="GO" id="GO:0003727">
    <property type="term" value="F:single-stranded RNA binding"/>
    <property type="evidence" value="ECO:0007669"/>
    <property type="project" value="TreeGrafter"/>
</dbReference>
<keyword evidence="3" id="KW-0862">Zinc</keyword>
<organism evidence="6 7">
    <name type="scientific">Meloidogyne enterolobii</name>
    <name type="common">Root-knot nematode worm</name>
    <name type="synonym">Meloidogyne mayaguensis</name>
    <dbReference type="NCBI Taxonomy" id="390850"/>
    <lineage>
        <taxon>Eukaryota</taxon>
        <taxon>Metazoa</taxon>
        <taxon>Ecdysozoa</taxon>
        <taxon>Nematoda</taxon>
        <taxon>Chromadorea</taxon>
        <taxon>Rhabditida</taxon>
        <taxon>Tylenchina</taxon>
        <taxon>Tylenchomorpha</taxon>
        <taxon>Tylenchoidea</taxon>
        <taxon>Meloidogynidae</taxon>
        <taxon>Meloidogyninae</taxon>
        <taxon>Meloidogyne</taxon>
    </lineage>
</organism>
<reference evidence="6 7" key="1">
    <citation type="submission" date="2020-08" db="EMBL/GenBank/DDBJ databases">
        <authorList>
            <person name="Koutsovoulos G."/>
            <person name="Danchin GJ E."/>
        </authorList>
    </citation>
    <scope>NUCLEOTIDE SEQUENCE [LARGE SCALE GENOMIC DNA]</scope>
</reference>
<name>A0A6V7WUH1_MELEN</name>
<dbReference type="Gene3D" id="3.30.160.60">
    <property type="entry name" value="Classic Zinc Finger"/>
    <property type="match status" value="2"/>
</dbReference>
<evidence type="ECO:0000256" key="4">
    <source>
        <dbReference type="SAM" id="MobiDB-lite"/>
    </source>
</evidence>
<dbReference type="PANTHER" id="PTHR45762">
    <property type="entry name" value="ZINC FINGER RNA-BINDING PROTEIN"/>
    <property type="match status" value="1"/>
</dbReference>
<dbReference type="InterPro" id="IPR049401">
    <property type="entry name" value="DZF_dom_N"/>
</dbReference>
<protein>
    <recommendedName>
        <fullName evidence="5">DZF domain-containing protein</fullName>
    </recommendedName>
</protein>
<dbReference type="Pfam" id="PF12874">
    <property type="entry name" value="zf-met"/>
    <property type="match status" value="1"/>
</dbReference>
<dbReference type="PROSITE" id="PS00028">
    <property type="entry name" value="ZINC_FINGER_C2H2_1"/>
    <property type="match status" value="1"/>
</dbReference>
<keyword evidence="2" id="KW-0863">Zinc-finger</keyword>
<dbReference type="InterPro" id="IPR043519">
    <property type="entry name" value="NT_sf"/>
</dbReference>
<dbReference type="GO" id="GO:0008270">
    <property type="term" value="F:zinc ion binding"/>
    <property type="evidence" value="ECO:0007669"/>
    <property type="project" value="UniProtKB-KW"/>
</dbReference>
<evidence type="ECO:0000256" key="2">
    <source>
        <dbReference type="ARBA" id="ARBA00022771"/>
    </source>
</evidence>
<feature type="domain" description="DZF" evidence="5">
    <location>
        <begin position="229"/>
        <end position="589"/>
    </location>
</feature>
<dbReference type="Pfam" id="PF07528">
    <property type="entry name" value="DZF_N"/>
    <property type="match status" value="1"/>
</dbReference>
<dbReference type="InterPro" id="IPR022755">
    <property type="entry name" value="Znf_C2H2_jaz"/>
</dbReference>
<dbReference type="PROSITE" id="PS51703">
    <property type="entry name" value="DZF"/>
    <property type="match status" value="1"/>
</dbReference>
<accession>A0A6V7WUH1</accession>